<evidence type="ECO:0000313" key="1">
    <source>
        <dbReference type="EMBL" id="EKM32605.1"/>
    </source>
</evidence>
<comment type="caution">
    <text evidence="1">The sequence shown here is derived from an EMBL/GenBank/DDBJ whole genome shotgun (WGS) entry which is preliminary data.</text>
</comment>
<accession>A0A454D1R5</accession>
<sequence length="53" mass="6044">MTYAEFKQTDLHTCLTVAGELMVTIGKVAFKAVKILSKAFGWLVIKTYRYVMK</sequence>
<proteinExistence type="predicted"/>
<dbReference type="RefSeq" id="WP_009697120.1">
    <property type="nucleotide sequence ID" value="NZ_BBKY01000084.1"/>
</dbReference>
<evidence type="ECO:0000313" key="2">
    <source>
        <dbReference type="Proteomes" id="UP000008367"/>
    </source>
</evidence>
<protein>
    <submittedName>
        <fullName evidence="1">Uncharacterized protein</fullName>
    </submittedName>
</protein>
<name>A0A454D1R5_VIBHA</name>
<gene>
    <name evidence="1" type="ORF">VCHENC02_1854</name>
</gene>
<dbReference type="EMBL" id="AJSR01000663">
    <property type="protein sequence ID" value="EKM32605.1"/>
    <property type="molecule type" value="Genomic_DNA"/>
</dbReference>
<dbReference type="Proteomes" id="UP000008367">
    <property type="component" value="Unassembled WGS sequence"/>
</dbReference>
<organism evidence="1 2">
    <name type="scientific">Vibrio harveyi</name>
    <name type="common">Beneckea harveyi</name>
    <dbReference type="NCBI Taxonomy" id="669"/>
    <lineage>
        <taxon>Bacteria</taxon>
        <taxon>Pseudomonadati</taxon>
        <taxon>Pseudomonadota</taxon>
        <taxon>Gammaproteobacteria</taxon>
        <taxon>Vibrionales</taxon>
        <taxon>Vibrionaceae</taxon>
        <taxon>Vibrio</taxon>
    </lineage>
</organism>
<reference evidence="1 2" key="1">
    <citation type="submission" date="2012-10" db="EMBL/GenBank/DDBJ databases">
        <title>Genome sequence of Vibrio Cholerae HENC-02.</title>
        <authorList>
            <person name="Eppinger M."/>
            <person name="Hasan N.A."/>
            <person name="Sengamalay N."/>
            <person name="Hine E."/>
            <person name="Su Q."/>
            <person name="Daugherty S.C."/>
            <person name="Young S."/>
            <person name="Sadzewicz L."/>
            <person name="Tallon L."/>
            <person name="Cebula T.A."/>
            <person name="Ravel J."/>
            <person name="Colwell R.R."/>
        </authorList>
    </citation>
    <scope>NUCLEOTIDE SEQUENCE [LARGE SCALE GENOMIC DNA]</scope>
    <source>
        <strain evidence="1 2">HENC-02</strain>
    </source>
</reference>
<dbReference type="AlphaFoldDB" id="A0A454D1R5"/>